<comment type="caution">
    <text evidence="2">The sequence shown here is derived from an EMBL/GenBank/DDBJ whole genome shotgun (WGS) entry which is preliminary data.</text>
</comment>
<accession>A0A919UP21</accession>
<dbReference type="EMBL" id="BOOA01000023">
    <property type="protein sequence ID" value="GIH24918.1"/>
    <property type="molecule type" value="Genomic_DNA"/>
</dbReference>
<organism evidence="2 3">
    <name type="scientific">Acrocarpospora phusangensis</name>
    <dbReference type="NCBI Taxonomy" id="1070424"/>
    <lineage>
        <taxon>Bacteria</taxon>
        <taxon>Bacillati</taxon>
        <taxon>Actinomycetota</taxon>
        <taxon>Actinomycetes</taxon>
        <taxon>Streptosporangiales</taxon>
        <taxon>Streptosporangiaceae</taxon>
        <taxon>Acrocarpospora</taxon>
    </lineage>
</organism>
<dbReference type="Proteomes" id="UP000640052">
    <property type="component" value="Unassembled WGS sequence"/>
</dbReference>
<protein>
    <recommendedName>
        <fullName evidence="1">Peptidase C51 domain-containing protein</fullName>
    </recommendedName>
</protein>
<sequence length="218" mass="23669">MTTYNNDALLKMANSQLGYAEVNGASKFGDWFGKTVAKKAGYKDAAWCDMFVSWVAHQTGQAAHVGQFAWTPDHAKWFEKHDAWGTTPKPGAVVFFDWGGSHNINAIDHVGLVESVISNTKIKTIEGNVHNAVVSKIRDSGTIVGYGYPDKVREFQQTQKNDTTAITVQAKQPVDGAPNPDPIAAGALLLPIALIVAYAKKHGHLTKVLAPLAARFKR</sequence>
<dbReference type="Gene3D" id="3.90.1720.10">
    <property type="entry name" value="endopeptidase domain like (from Nostoc punctiforme)"/>
    <property type="match status" value="1"/>
</dbReference>
<proteinExistence type="predicted"/>
<name>A0A919UP21_9ACTN</name>
<dbReference type="RefSeq" id="WP_204041655.1">
    <property type="nucleotide sequence ID" value="NZ_BOOA01000023.1"/>
</dbReference>
<gene>
    <name evidence="2" type="ORF">Aph01nite_32280</name>
</gene>
<evidence type="ECO:0000313" key="2">
    <source>
        <dbReference type="EMBL" id="GIH24918.1"/>
    </source>
</evidence>
<feature type="domain" description="Peptidase C51" evidence="1">
    <location>
        <begin position="43"/>
        <end position="128"/>
    </location>
</feature>
<evidence type="ECO:0000313" key="3">
    <source>
        <dbReference type="Proteomes" id="UP000640052"/>
    </source>
</evidence>
<dbReference type="SUPFAM" id="SSF54001">
    <property type="entry name" value="Cysteine proteinases"/>
    <property type="match status" value="1"/>
</dbReference>
<keyword evidence="3" id="KW-1185">Reference proteome</keyword>
<evidence type="ECO:0000259" key="1">
    <source>
        <dbReference type="Pfam" id="PF05257"/>
    </source>
</evidence>
<dbReference type="InterPro" id="IPR038765">
    <property type="entry name" value="Papain-like_cys_pep_sf"/>
</dbReference>
<reference evidence="2" key="1">
    <citation type="submission" date="2021-01" db="EMBL/GenBank/DDBJ databases">
        <title>Whole genome shotgun sequence of Acrocarpospora phusangensis NBRC 108782.</title>
        <authorList>
            <person name="Komaki H."/>
            <person name="Tamura T."/>
        </authorList>
    </citation>
    <scope>NUCLEOTIDE SEQUENCE</scope>
    <source>
        <strain evidence="2">NBRC 108782</strain>
    </source>
</reference>
<dbReference type="AlphaFoldDB" id="A0A919UP21"/>
<dbReference type="Pfam" id="PF05257">
    <property type="entry name" value="CHAP"/>
    <property type="match status" value="1"/>
</dbReference>
<dbReference type="InterPro" id="IPR007921">
    <property type="entry name" value="CHAP_dom"/>
</dbReference>